<keyword evidence="5" id="KW-1185">Reference proteome</keyword>
<evidence type="ECO:0000256" key="2">
    <source>
        <dbReference type="SAM" id="Phobius"/>
    </source>
</evidence>
<evidence type="ECO:0000256" key="1">
    <source>
        <dbReference type="SAM" id="MobiDB-lite"/>
    </source>
</evidence>
<dbReference type="Proteomes" id="UP000636949">
    <property type="component" value="Unassembled WGS sequence"/>
</dbReference>
<dbReference type="SUPFAM" id="SSF54523">
    <property type="entry name" value="Pili subunits"/>
    <property type="match status" value="1"/>
</dbReference>
<feature type="transmembrane region" description="Helical" evidence="2">
    <location>
        <begin position="47"/>
        <end position="71"/>
    </location>
</feature>
<dbReference type="InterPro" id="IPR045584">
    <property type="entry name" value="Pilin-like"/>
</dbReference>
<organism evidence="4 5">
    <name type="scientific">Cysteiniphilum litorale</name>
    <dbReference type="NCBI Taxonomy" id="2056700"/>
    <lineage>
        <taxon>Bacteria</taxon>
        <taxon>Pseudomonadati</taxon>
        <taxon>Pseudomonadota</taxon>
        <taxon>Gammaproteobacteria</taxon>
        <taxon>Thiotrichales</taxon>
        <taxon>Fastidiosibacteraceae</taxon>
        <taxon>Cysteiniphilum</taxon>
    </lineage>
</organism>
<dbReference type="Pfam" id="PF08805">
    <property type="entry name" value="PilS"/>
    <property type="match status" value="1"/>
</dbReference>
<sequence length="214" mass="22731">MKNNSQNREKRERREKRESNMSEQMMKADRQPLLSNRRIKGFKKQEGLSLIGVLLAIVVGAIATVIVIAYYGNVEESRKASEMQQAIATMSSNINSMAQATDGSYLGLTAQTVINSGDVVSSLIKGAAGAQVIGTSWYAGNHNSTIDVAPANGNTQFTVTLNQIPKEACSKIGRYFLGKNSQGVSGNGQAAATGPDLATACAQNDPASLAITFN</sequence>
<feature type="domain" description="Type 4 secretion system PilS N-terminal" evidence="3">
    <location>
        <begin position="79"/>
        <end position="213"/>
    </location>
</feature>
<feature type="compositionally biased region" description="Basic and acidic residues" evidence="1">
    <location>
        <begin position="7"/>
        <end position="26"/>
    </location>
</feature>
<reference evidence="4" key="2">
    <citation type="submission" date="2020-09" db="EMBL/GenBank/DDBJ databases">
        <authorList>
            <person name="Sun Q."/>
            <person name="Zhou Y."/>
        </authorList>
    </citation>
    <scope>NUCLEOTIDE SEQUENCE</scope>
    <source>
        <strain evidence="4">CGMCC 1.15758</strain>
    </source>
</reference>
<gene>
    <name evidence="4" type="ORF">GCM10010995_15670</name>
</gene>
<feature type="region of interest" description="Disordered" evidence="1">
    <location>
        <begin position="1"/>
        <end position="26"/>
    </location>
</feature>
<dbReference type="AlphaFoldDB" id="A0A8J2Z4V9"/>
<comment type="caution">
    <text evidence="4">The sequence shown here is derived from an EMBL/GenBank/DDBJ whole genome shotgun (WGS) entry which is preliminary data.</text>
</comment>
<reference evidence="4" key="1">
    <citation type="journal article" date="2014" name="Int. J. Syst. Evol. Microbiol.">
        <title>Complete genome sequence of Corynebacterium casei LMG S-19264T (=DSM 44701T), isolated from a smear-ripened cheese.</title>
        <authorList>
            <consortium name="US DOE Joint Genome Institute (JGI-PGF)"/>
            <person name="Walter F."/>
            <person name="Albersmeier A."/>
            <person name="Kalinowski J."/>
            <person name="Ruckert C."/>
        </authorList>
    </citation>
    <scope>NUCLEOTIDE SEQUENCE</scope>
    <source>
        <strain evidence="4">CGMCC 1.15758</strain>
    </source>
</reference>
<dbReference type="Gene3D" id="3.30.1690.10">
    <property type="entry name" value="TcpA-like pilin"/>
    <property type="match status" value="1"/>
</dbReference>
<dbReference type="InterPro" id="IPR014911">
    <property type="entry name" value="PilS_N"/>
</dbReference>
<keyword evidence="2" id="KW-1133">Transmembrane helix</keyword>
<keyword evidence="2" id="KW-0812">Transmembrane</keyword>
<dbReference type="RefSeq" id="WP_117003154.1">
    <property type="nucleotide sequence ID" value="NZ_BMJS01000016.1"/>
</dbReference>
<evidence type="ECO:0000259" key="3">
    <source>
        <dbReference type="Pfam" id="PF08805"/>
    </source>
</evidence>
<keyword evidence="2" id="KW-0472">Membrane</keyword>
<proteinExistence type="predicted"/>
<name>A0A8J2Z4V9_9GAMM</name>
<evidence type="ECO:0000313" key="4">
    <source>
        <dbReference type="EMBL" id="GGF99268.1"/>
    </source>
</evidence>
<dbReference type="OrthoDB" id="5625821at2"/>
<accession>A0A8J2Z4V9</accession>
<protein>
    <recommendedName>
        <fullName evidence="3">Type 4 secretion system PilS N-terminal domain-containing protein</fullName>
    </recommendedName>
</protein>
<dbReference type="EMBL" id="BMJS01000016">
    <property type="protein sequence ID" value="GGF99268.1"/>
    <property type="molecule type" value="Genomic_DNA"/>
</dbReference>
<evidence type="ECO:0000313" key="5">
    <source>
        <dbReference type="Proteomes" id="UP000636949"/>
    </source>
</evidence>